<feature type="compositionally biased region" description="Acidic residues" evidence="1">
    <location>
        <begin position="41"/>
        <end position="64"/>
    </location>
</feature>
<evidence type="ECO:0000313" key="3">
    <source>
        <dbReference type="EMBL" id="KAK0657544.1"/>
    </source>
</evidence>
<feature type="region of interest" description="Disordered" evidence="1">
    <location>
        <begin position="41"/>
        <end position="67"/>
    </location>
</feature>
<dbReference type="AlphaFoldDB" id="A0AA40D281"/>
<gene>
    <name evidence="3" type="ORF">B0T16DRAFT_386062</name>
</gene>
<protein>
    <submittedName>
        <fullName evidence="3">Uncharacterized protein</fullName>
    </submittedName>
</protein>
<dbReference type="Proteomes" id="UP001174936">
    <property type="component" value="Unassembled WGS sequence"/>
</dbReference>
<feature type="transmembrane region" description="Helical" evidence="2">
    <location>
        <begin position="127"/>
        <end position="148"/>
    </location>
</feature>
<proteinExistence type="predicted"/>
<evidence type="ECO:0000256" key="1">
    <source>
        <dbReference type="SAM" id="MobiDB-lite"/>
    </source>
</evidence>
<accession>A0AA40D281</accession>
<organism evidence="3 4">
    <name type="scientific">Cercophora newfieldiana</name>
    <dbReference type="NCBI Taxonomy" id="92897"/>
    <lineage>
        <taxon>Eukaryota</taxon>
        <taxon>Fungi</taxon>
        <taxon>Dikarya</taxon>
        <taxon>Ascomycota</taxon>
        <taxon>Pezizomycotina</taxon>
        <taxon>Sordariomycetes</taxon>
        <taxon>Sordariomycetidae</taxon>
        <taxon>Sordariales</taxon>
        <taxon>Lasiosphaeriaceae</taxon>
        <taxon>Cercophora</taxon>
    </lineage>
</organism>
<feature type="transmembrane region" description="Helical" evidence="2">
    <location>
        <begin position="232"/>
        <end position="251"/>
    </location>
</feature>
<keyword evidence="4" id="KW-1185">Reference proteome</keyword>
<dbReference type="EMBL" id="JAULSV010000001">
    <property type="protein sequence ID" value="KAK0657544.1"/>
    <property type="molecule type" value="Genomic_DNA"/>
</dbReference>
<reference evidence="3" key="1">
    <citation type="submission" date="2023-06" db="EMBL/GenBank/DDBJ databases">
        <title>Genome-scale phylogeny and comparative genomics of the fungal order Sordariales.</title>
        <authorList>
            <consortium name="Lawrence Berkeley National Laboratory"/>
            <person name="Hensen N."/>
            <person name="Bonometti L."/>
            <person name="Westerberg I."/>
            <person name="Brannstrom I.O."/>
            <person name="Guillou S."/>
            <person name="Cros-Aarteil S."/>
            <person name="Calhoun S."/>
            <person name="Haridas S."/>
            <person name="Kuo A."/>
            <person name="Mondo S."/>
            <person name="Pangilinan J."/>
            <person name="Riley R."/>
            <person name="Labutti K."/>
            <person name="Andreopoulos B."/>
            <person name="Lipzen A."/>
            <person name="Chen C."/>
            <person name="Yanf M."/>
            <person name="Daum C."/>
            <person name="Ng V."/>
            <person name="Clum A."/>
            <person name="Steindorff A."/>
            <person name="Ohm R."/>
            <person name="Martin F."/>
            <person name="Silar P."/>
            <person name="Natvig D."/>
            <person name="Lalanne C."/>
            <person name="Gautier V."/>
            <person name="Ament-Velasquez S.L."/>
            <person name="Kruys A."/>
            <person name="Hutchinson M.I."/>
            <person name="Powell A.J."/>
            <person name="Barry K."/>
            <person name="Miller A.N."/>
            <person name="Grigoriev I.V."/>
            <person name="Debuchy R."/>
            <person name="Gladieux P."/>
            <person name="Thoren M.H."/>
            <person name="Johannesson H."/>
        </authorList>
    </citation>
    <scope>NUCLEOTIDE SEQUENCE</scope>
    <source>
        <strain evidence="3">SMH2532-1</strain>
    </source>
</reference>
<evidence type="ECO:0000256" key="2">
    <source>
        <dbReference type="SAM" id="Phobius"/>
    </source>
</evidence>
<sequence>MAPAQTARRKPCSVISERCSRFPRVRALLFFPLRFFKPDDVIEEEPNSTEEEEEEEKEEEEGEELWPGTLSTADIHCAQEREATMADSLEEHEMPSLENRRSTDLLAGNPPPPANAGPIGWPTSGNVMSLASIGATLWASVFTVGFFSELMAEKGGDAANEARKHMGIVAASFLGVGAICIVSVGIFATYARVRDVKLLEAAGILAQAGCLLSLAAAFAVGYSFVDGVPAKAFFWVIVAFPIACVAFASIYKACSLCAARV</sequence>
<name>A0AA40D281_9PEZI</name>
<keyword evidence="2" id="KW-0472">Membrane</keyword>
<evidence type="ECO:0000313" key="4">
    <source>
        <dbReference type="Proteomes" id="UP001174936"/>
    </source>
</evidence>
<keyword evidence="2" id="KW-1133">Transmembrane helix</keyword>
<feature type="transmembrane region" description="Helical" evidence="2">
    <location>
        <begin position="198"/>
        <end position="220"/>
    </location>
</feature>
<feature type="transmembrane region" description="Helical" evidence="2">
    <location>
        <begin position="168"/>
        <end position="191"/>
    </location>
</feature>
<keyword evidence="2" id="KW-0812">Transmembrane</keyword>
<comment type="caution">
    <text evidence="3">The sequence shown here is derived from an EMBL/GenBank/DDBJ whole genome shotgun (WGS) entry which is preliminary data.</text>
</comment>